<feature type="region of interest" description="Disordered" evidence="5">
    <location>
        <begin position="1"/>
        <end position="28"/>
    </location>
</feature>
<feature type="domain" description="MYND-type" evidence="6">
    <location>
        <begin position="222"/>
        <end position="260"/>
    </location>
</feature>
<feature type="compositionally biased region" description="Basic residues" evidence="5">
    <location>
        <begin position="1"/>
        <end position="17"/>
    </location>
</feature>
<comment type="caution">
    <text evidence="7">The sequence shown here is derived from an EMBL/GenBank/DDBJ whole genome shotgun (WGS) entry which is preliminary data.</text>
</comment>
<name>A0A9N8DIC4_9STRA</name>
<dbReference type="Proteomes" id="UP001153069">
    <property type="component" value="Unassembled WGS sequence"/>
</dbReference>
<dbReference type="SUPFAM" id="SSF144232">
    <property type="entry name" value="HIT/MYND zinc finger-like"/>
    <property type="match status" value="1"/>
</dbReference>
<evidence type="ECO:0000256" key="5">
    <source>
        <dbReference type="SAM" id="MobiDB-lite"/>
    </source>
</evidence>
<dbReference type="EMBL" id="CAICTM010000101">
    <property type="protein sequence ID" value="CAB9501181.1"/>
    <property type="molecule type" value="Genomic_DNA"/>
</dbReference>
<gene>
    <name evidence="7" type="ORF">SEMRO_102_G051860.1</name>
</gene>
<keyword evidence="3" id="KW-0862">Zinc</keyword>
<keyword evidence="1" id="KW-0479">Metal-binding</keyword>
<dbReference type="Pfam" id="PF01753">
    <property type="entry name" value="zf-MYND"/>
    <property type="match status" value="1"/>
</dbReference>
<keyword evidence="8" id="KW-1185">Reference proteome</keyword>
<evidence type="ECO:0000256" key="4">
    <source>
        <dbReference type="PROSITE-ProRule" id="PRU00134"/>
    </source>
</evidence>
<dbReference type="PROSITE" id="PS50865">
    <property type="entry name" value="ZF_MYND_2"/>
    <property type="match status" value="1"/>
</dbReference>
<evidence type="ECO:0000259" key="6">
    <source>
        <dbReference type="PROSITE" id="PS50865"/>
    </source>
</evidence>
<evidence type="ECO:0000313" key="8">
    <source>
        <dbReference type="Proteomes" id="UP001153069"/>
    </source>
</evidence>
<sequence>MKNRRSSKKRGGKKNNKKNPTQNLKQNHGAVAAASPPLTCDINAAINNEHSCRHGGTKFDNVSTKICLKYLSYDGEWDWEDLSRAIVEANPAEDFVANLYGFAASQCQICELYTVDQQLASIGAARSGSKTVSPNCFTKFVKAAIFFEKGRPYNAGLTSQKHFLELMGDEVETEKYLRMNWCCTKHCGSMRDVVLYVDKKIPCDCLKDMKKKLLEEPEVRRCSNCGKGETKTMWCPNCECSEYCSKDCQLAHWSIHQFHCPIFQRKLSILDAAKESAQVWCKKRDT</sequence>
<reference evidence="7" key="1">
    <citation type="submission" date="2020-06" db="EMBL/GenBank/DDBJ databases">
        <authorList>
            <consortium name="Plant Systems Biology data submission"/>
        </authorList>
    </citation>
    <scope>NUCLEOTIDE SEQUENCE</scope>
    <source>
        <strain evidence="7">D6</strain>
    </source>
</reference>
<organism evidence="7 8">
    <name type="scientific">Seminavis robusta</name>
    <dbReference type="NCBI Taxonomy" id="568900"/>
    <lineage>
        <taxon>Eukaryota</taxon>
        <taxon>Sar</taxon>
        <taxon>Stramenopiles</taxon>
        <taxon>Ochrophyta</taxon>
        <taxon>Bacillariophyta</taxon>
        <taxon>Bacillariophyceae</taxon>
        <taxon>Bacillariophycidae</taxon>
        <taxon>Naviculales</taxon>
        <taxon>Naviculaceae</taxon>
        <taxon>Seminavis</taxon>
    </lineage>
</organism>
<dbReference type="OrthoDB" id="432970at2759"/>
<dbReference type="Gene3D" id="6.10.140.2220">
    <property type="match status" value="1"/>
</dbReference>
<evidence type="ECO:0000256" key="2">
    <source>
        <dbReference type="ARBA" id="ARBA00022771"/>
    </source>
</evidence>
<dbReference type="GO" id="GO:0008270">
    <property type="term" value="F:zinc ion binding"/>
    <property type="evidence" value="ECO:0007669"/>
    <property type="project" value="UniProtKB-KW"/>
</dbReference>
<evidence type="ECO:0000256" key="3">
    <source>
        <dbReference type="ARBA" id="ARBA00022833"/>
    </source>
</evidence>
<proteinExistence type="predicted"/>
<evidence type="ECO:0000256" key="1">
    <source>
        <dbReference type="ARBA" id="ARBA00022723"/>
    </source>
</evidence>
<accession>A0A9N8DIC4</accession>
<dbReference type="PROSITE" id="PS01360">
    <property type="entry name" value="ZF_MYND_1"/>
    <property type="match status" value="1"/>
</dbReference>
<evidence type="ECO:0000313" key="7">
    <source>
        <dbReference type="EMBL" id="CAB9501181.1"/>
    </source>
</evidence>
<dbReference type="AlphaFoldDB" id="A0A9N8DIC4"/>
<keyword evidence="2 4" id="KW-0863">Zinc-finger</keyword>
<dbReference type="InterPro" id="IPR002893">
    <property type="entry name" value="Znf_MYND"/>
</dbReference>
<protein>
    <recommendedName>
        <fullName evidence="6">MYND-type domain-containing protein</fullName>
    </recommendedName>
</protein>